<dbReference type="Gene3D" id="1.20.1600.10">
    <property type="entry name" value="Outer membrane efflux proteins (OEP)"/>
    <property type="match status" value="1"/>
</dbReference>
<keyword evidence="4" id="KW-1185">Reference proteome</keyword>
<dbReference type="InterPro" id="IPR010131">
    <property type="entry name" value="MdtP/NodT-like"/>
</dbReference>
<comment type="similarity">
    <text evidence="1 2">Belongs to the outer membrane factor (OMF) (TC 1.B.17) family.</text>
</comment>
<dbReference type="AlphaFoldDB" id="A0A411HL46"/>
<dbReference type="GO" id="GO:0009279">
    <property type="term" value="C:cell outer membrane"/>
    <property type="evidence" value="ECO:0007669"/>
    <property type="project" value="UniProtKB-SubCell"/>
</dbReference>
<sequence>MLLQSRLPAPPCHARKSVSPILSALVFSAVLLSGCAAVGPDFQHPASPDAARYTETPLAKQTVSSAGAGGKAQRFIEGQDIPSQWWQVFHSDALNDLIKRGLAHNPTLEASQASLRQAQENLRAEVGSAYYPAVTGSLGAQREKASAAQLGGAAGGSSEFSLYNASVNISYTLDVFGGARREVEALRALVDYQQYQLQASTLTLTANIVTSAINEASLRTQIAATHELIDSQQNELKVIQTQFDLGAVSRAEVLLQQTQLAQTRATLPPLEKGLSQTRNALAILVGSLPADAELPSFDLDKLQLPAELPISLPAELVRQRPDVRAAEALLHQANAQIGVATANQLPQFTLSGSIGSSATRTGDLFSSGSSVWNIGANLLAPIFNAGSLSAKRRAAVAAYDVSAAQYRLSVLTAFQNVADTLRALETDAQALQAQTDAESAAAEALTMNRTQYQLGAISYLQLLLAERQYQQSHISRIQAQAARYADTAALFQALGGDWGNANADTALITAP</sequence>
<dbReference type="Pfam" id="PF02321">
    <property type="entry name" value="OEP"/>
    <property type="match status" value="2"/>
</dbReference>
<evidence type="ECO:0000313" key="4">
    <source>
        <dbReference type="Proteomes" id="UP000291562"/>
    </source>
</evidence>
<proteinExistence type="inferred from homology"/>
<dbReference type="PANTHER" id="PTHR30203:SF33">
    <property type="entry name" value="BLR4455 PROTEIN"/>
    <property type="match status" value="1"/>
</dbReference>
<keyword evidence="2" id="KW-0812">Transmembrane</keyword>
<keyword evidence="2" id="KW-0449">Lipoprotein</keyword>
<dbReference type="GO" id="GO:0015562">
    <property type="term" value="F:efflux transmembrane transporter activity"/>
    <property type="evidence" value="ECO:0007669"/>
    <property type="project" value="InterPro"/>
</dbReference>
<dbReference type="PROSITE" id="PS51257">
    <property type="entry name" value="PROKAR_LIPOPROTEIN"/>
    <property type="match status" value="1"/>
</dbReference>
<evidence type="ECO:0000256" key="2">
    <source>
        <dbReference type="RuleBase" id="RU362097"/>
    </source>
</evidence>
<dbReference type="SUPFAM" id="SSF56954">
    <property type="entry name" value="Outer membrane efflux proteins (OEP)"/>
    <property type="match status" value="1"/>
</dbReference>
<name>A0A411HL46_9GAMM</name>
<dbReference type="InterPro" id="IPR003423">
    <property type="entry name" value="OMP_efflux"/>
</dbReference>
<dbReference type="Gene3D" id="2.20.200.10">
    <property type="entry name" value="Outer membrane efflux proteins (OEP)"/>
    <property type="match status" value="1"/>
</dbReference>
<dbReference type="NCBIfam" id="TIGR01845">
    <property type="entry name" value="outer_NodT"/>
    <property type="match status" value="1"/>
</dbReference>
<accession>A0A411HL46</accession>
<dbReference type="KEGG" id="xbc:ELE36_13275"/>
<organism evidence="3 4">
    <name type="scientific">Pseudolysobacter antarcticus</name>
    <dbReference type="NCBI Taxonomy" id="2511995"/>
    <lineage>
        <taxon>Bacteria</taxon>
        <taxon>Pseudomonadati</taxon>
        <taxon>Pseudomonadota</taxon>
        <taxon>Gammaproteobacteria</taxon>
        <taxon>Lysobacterales</taxon>
        <taxon>Rhodanobacteraceae</taxon>
        <taxon>Pseudolysobacter</taxon>
    </lineage>
</organism>
<reference evidence="3 4" key="1">
    <citation type="submission" date="2019-01" db="EMBL/GenBank/DDBJ databases">
        <title>Pseudolysobacter antarctica gen. nov., sp. nov., isolated from Fildes Peninsula, Antarctica.</title>
        <authorList>
            <person name="Wei Z."/>
            <person name="Peng F."/>
        </authorList>
    </citation>
    <scope>NUCLEOTIDE SEQUENCE [LARGE SCALE GENOMIC DNA]</scope>
    <source>
        <strain evidence="3 4">AQ6-296</strain>
    </source>
</reference>
<protein>
    <submittedName>
        <fullName evidence="3">Efflux transporter outer membrane subunit</fullName>
    </submittedName>
</protein>
<dbReference type="EMBL" id="CP035704">
    <property type="protein sequence ID" value="QBB71249.1"/>
    <property type="molecule type" value="Genomic_DNA"/>
</dbReference>
<keyword evidence="2" id="KW-1134">Transmembrane beta strand</keyword>
<comment type="subcellular location">
    <subcellularLocation>
        <location evidence="2">Cell outer membrane</location>
        <topology evidence="2">Lipid-anchor</topology>
    </subcellularLocation>
</comment>
<keyword evidence="2" id="KW-0472">Membrane</keyword>
<dbReference type="OrthoDB" id="9770517at2"/>
<dbReference type="PANTHER" id="PTHR30203">
    <property type="entry name" value="OUTER MEMBRANE CATION EFFLUX PROTEIN"/>
    <property type="match status" value="1"/>
</dbReference>
<dbReference type="Proteomes" id="UP000291562">
    <property type="component" value="Chromosome"/>
</dbReference>
<evidence type="ECO:0000256" key="1">
    <source>
        <dbReference type="ARBA" id="ARBA00007613"/>
    </source>
</evidence>
<gene>
    <name evidence="3" type="ORF">ELE36_13275</name>
</gene>
<keyword evidence="2" id="KW-0564">Palmitate</keyword>
<evidence type="ECO:0000313" key="3">
    <source>
        <dbReference type="EMBL" id="QBB71249.1"/>
    </source>
</evidence>